<evidence type="ECO:0000256" key="3">
    <source>
        <dbReference type="ARBA" id="ARBA00022989"/>
    </source>
</evidence>
<evidence type="ECO:0000256" key="1">
    <source>
        <dbReference type="ARBA" id="ARBA00004127"/>
    </source>
</evidence>
<keyword evidence="3 5" id="KW-1133">Transmembrane helix</keyword>
<dbReference type="AlphaFoldDB" id="A0A0G0XB71"/>
<keyword evidence="2 5" id="KW-0812">Transmembrane</keyword>
<reference evidence="6 7" key="1">
    <citation type="journal article" date="2015" name="Nature">
        <title>rRNA introns, odd ribosomes, and small enigmatic genomes across a large radiation of phyla.</title>
        <authorList>
            <person name="Brown C.T."/>
            <person name="Hug L.A."/>
            <person name="Thomas B.C."/>
            <person name="Sharon I."/>
            <person name="Castelle C.J."/>
            <person name="Singh A."/>
            <person name="Wilkins M.J."/>
            <person name="Williams K.H."/>
            <person name="Banfield J.F."/>
        </authorList>
    </citation>
    <scope>NUCLEOTIDE SEQUENCE [LARGE SCALE GENOMIC DNA]</scope>
</reference>
<evidence type="ECO:0000256" key="5">
    <source>
        <dbReference type="SAM" id="Phobius"/>
    </source>
</evidence>
<evidence type="ECO:0000256" key="4">
    <source>
        <dbReference type="ARBA" id="ARBA00023136"/>
    </source>
</evidence>
<dbReference type="GO" id="GO:0012505">
    <property type="term" value="C:endomembrane system"/>
    <property type="evidence" value="ECO:0007669"/>
    <property type="project" value="UniProtKB-SubCell"/>
</dbReference>
<feature type="transmembrane region" description="Helical" evidence="5">
    <location>
        <begin position="117"/>
        <end position="136"/>
    </location>
</feature>
<gene>
    <name evidence="6" type="ORF">UU41_C0016G0002</name>
</gene>
<dbReference type="InterPro" id="IPR008217">
    <property type="entry name" value="Ccc1_fam"/>
</dbReference>
<dbReference type="GO" id="GO:0005384">
    <property type="term" value="F:manganese ion transmembrane transporter activity"/>
    <property type="evidence" value="ECO:0007669"/>
    <property type="project" value="InterPro"/>
</dbReference>
<sequence>MEKGEENAQDFYSQIKSEVPEAKQIISDEEEHEEKLLQLINEERLSYVGSIVLGLNDALVELTGALAGLTLALQNARLVAVAGLITGIAASLSMAASEYLSVKSEQTQNDKSPLKSAIYTGITYITTVTILILPYFLMPQLFAALAVSLTCALLIILFFTFYASIAQDVPFWRRFLEMAGISLGVATLTFIIGYVVRNVLHITV</sequence>
<evidence type="ECO:0000313" key="7">
    <source>
        <dbReference type="Proteomes" id="UP000034961"/>
    </source>
</evidence>
<protein>
    <recommendedName>
        <fullName evidence="8">Integral membrane protein</fullName>
    </recommendedName>
</protein>
<dbReference type="Proteomes" id="UP000034961">
    <property type="component" value="Unassembled WGS sequence"/>
</dbReference>
<evidence type="ECO:0008006" key="8">
    <source>
        <dbReference type="Google" id="ProtNLM"/>
    </source>
</evidence>
<dbReference type="PATRIC" id="fig|1618474.3.peg.583"/>
<proteinExistence type="predicted"/>
<dbReference type="CDD" id="cd02431">
    <property type="entry name" value="Ferritin_CCC1_C"/>
    <property type="match status" value="1"/>
</dbReference>
<comment type="caution">
    <text evidence="6">The sequence shown here is derived from an EMBL/GenBank/DDBJ whole genome shotgun (WGS) entry which is preliminary data.</text>
</comment>
<evidence type="ECO:0000313" key="6">
    <source>
        <dbReference type="EMBL" id="KKR93955.1"/>
    </source>
</evidence>
<feature type="transmembrane region" description="Helical" evidence="5">
    <location>
        <begin position="78"/>
        <end position="96"/>
    </location>
</feature>
<name>A0A0G0XB71_9BACT</name>
<comment type="subcellular location">
    <subcellularLocation>
        <location evidence="1">Endomembrane system</location>
        <topology evidence="1">Multi-pass membrane protein</topology>
    </subcellularLocation>
</comment>
<keyword evidence="4 5" id="KW-0472">Membrane</keyword>
<dbReference type="EMBL" id="LCAN01000016">
    <property type="protein sequence ID" value="KKR93955.1"/>
    <property type="molecule type" value="Genomic_DNA"/>
</dbReference>
<feature type="transmembrane region" description="Helical" evidence="5">
    <location>
        <begin position="175"/>
        <end position="196"/>
    </location>
</feature>
<evidence type="ECO:0000256" key="2">
    <source>
        <dbReference type="ARBA" id="ARBA00022692"/>
    </source>
</evidence>
<organism evidence="6 7">
    <name type="scientific">Candidatus Roizmanbacteria bacterium GW2011_GWA1_41_13</name>
    <dbReference type="NCBI Taxonomy" id="1618474"/>
    <lineage>
        <taxon>Bacteria</taxon>
        <taxon>Candidatus Roizmaniibacteriota</taxon>
    </lineage>
</organism>
<dbReference type="Pfam" id="PF01988">
    <property type="entry name" value="VIT1"/>
    <property type="match status" value="1"/>
</dbReference>
<accession>A0A0G0XB71</accession>
<feature type="transmembrane region" description="Helical" evidence="5">
    <location>
        <begin position="142"/>
        <end position="163"/>
    </location>
</feature>
<dbReference type="GO" id="GO:0030026">
    <property type="term" value="P:intracellular manganese ion homeostasis"/>
    <property type="evidence" value="ECO:0007669"/>
    <property type="project" value="InterPro"/>
</dbReference>